<dbReference type="Pfam" id="PF00015">
    <property type="entry name" value="MCPsignal"/>
    <property type="match status" value="1"/>
</dbReference>
<organism evidence="6 7">
    <name type="scientific">Paenalcaligenes hominis</name>
    <dbReference type="NCBI Taxonomy" id="643674"/>
    <lineage>
        <taxon>Bacteria</taxon>
        <taxon>Pseudomonadati</taxon>
        <taxon>Pseudomonadota</taxon>
        <taxon>Betaproteobacteria</taxon>
        <taxon>Burkholderiales</taxon>
        <taxon>Alcaligenaceae</taxon>
        <taxon>Paenalcaligenes</taxon>
    </lineage>
</organism>
<dbReference type="RefSeq" id="WP_167662040.1">
    <property type="nucleotide sequence ID" value="NZ_BMCQ01000007.1"/>
</dbReference>
<dbReference type="Pfam" id="PF12729">
    <property type="entry name" value="4HB_MCP_1"/>
    <property type="match status" value="1"/>
</dbReference>
<evidence type="ECO:0000313" key="7">
    <source>
        <dbReference type="Proteomes" id="UP000783934"/>
    </source>
</evidence>
<dbReference type="PROSITE" id="PS50111">
    <property type="entry name" value="CHEMOTAXIS_TRANSDUC_2"/>
    <property type="match status" value="1"/>
</dbReference>
<dbReference type="Proteomes" id="UP000783934">
    <property type="component" value="Unassembled WGS sequence"/>
</dbReference>
<sequence length="529" mass="56646">MSFLTRFSVKTKLLIGFLLISVIGALIGLVGWLSLNNVNHMSERMYSYETLGIRDTAEAHVQLVAVGRELRGLFLASSLKERQQREQTIQQLFQQLENTLALGLTRFASAEGQSMVKQLQDEVAAYKKHVGYVLAQIKNEPFYEESDLTAYIGAQVVTTGDRAEQMMERLVTRKESAAHAYNAEIASVFGRSLGWLIGFTAIGVALGLALGLLLAHHLMCQLGAEPVRLRQVANAIAAGDLTDEVESTQVYPQSVMYSIAQMQVALRGIVSNVRSSTQQMAVGLEQIAKGNLDLCQRTDEQAANVTETASAVNQIASTLHSNAASSKEATQLTGVVRASAISGQDAVQATIASMQEIKNASEKITNILGVIDSIAFQTNILALNAAVEAARAGTEGRGFAVVASEVRTLAQRSATAAQEIKALIEQSAATVEVGWGNANEAGAAIEKMVTQVKQVTTLIDEISTATLEQSMGVEQVNQAVSQLDSVTQHNASLVEQSTAATTNLNEQAEHLVRLVSVFKLSGATQASLN</sequence>
<keyword evidence="3" id="KW-0807">Transducer</keyword>
<feature type="transmembrane region" description="Helical" evidence="4">
    <location>
        <begin position="193"/>
        <end position="215"/>
    </location>
</feature>
<dbReference type="SMART" id="SM00283">
    <property type="entry name" value="MA"/>
    <property type="match status" value="1"/>
</dbReference>
<reference evidence="6 7" key="1">
    <citation type="submission" date="2020-03" db="EMBL/GenBank/DDBJ databases">
        <title>Genomic Encyclopedia of Type Strains, Phase IV (KMG-IV): sequencing the most valuable type-strain genomes for metagenomic binning, comparative biology and taxonomic classification.</title>
        <authorList>
            <person name="Goeker M."/>
        </authorList>
    </citation>
    <scope>NUCLEOTIDE SEQUENCE [LARGE SCALE GENOMIC DNA]</scope>
    <source>
        <strain evidence="6 7">DSM 26613</strain>
    </source>
</reference>
<evidence type="ECO:0000256" key="4">
    <source>
        <dbReference type="SAM" id="Phobius"/>
    </source>
</evidence>
<keyword evidence="1" id="KW-0145">Chemotaxis</keyword>
<keyword evidence="4" id="KW-0472">Membrane</keyword>
<dbReference type="InterPro" id="IPR051310">
    <property type="entry name" value="MCP_chemotaxis"/>
</dbReference>
<proteinExistence type="inferred from homology"/>
<keyword evidence="4" id="KW-1133">Transmembrane helix</keyword>
<dbReference type="Gene3D" id="1.10.287.950">
    <property type="entry name" value="Methyl-accepting chemotaxis protein"/>
    <property type="match status" value="1"/>
</dbReference>
<comment type="similarity">
    <text evidence="2">Belongs to the methyl-accepting chemotaxis (MCP) protein family.</text>
</comment>
<dbReference type="InterPro" id="IPR004089">
    <property type="entry name" value="MCPsignal_dom"/>
</dbReference>
<evidence type="ECO:0000256" key="1">
    <source>
        <dbReference type="ARBA" id="ARBA00022500"/>
    </source>
</evidence>
<dbReference type="InterPro" id="IPR024478">
    <property type="entry name" value="HlyB_4HB_MCP"/>
</dbReference>
<keyword evidence="7" id="KW-1185">Reference proteome</keyword>
<evidence type="ECO:0000256" key="3">
    <source>
        <dbReference type="PROSITE-ProRule" id="PRU00284"/>
    </source>
</evidence>
<feature type="transmembrane region" description="Helical" evidence="4">
    <location>
        <begin position="13"/>
        <end position="35"/>
    </location>
</feature>
<evidence type="ECO:0000313" key="6">
    <source>
        <dbReference type="EMBL" id="NJB66117.1"/>
    </source>
</evidence>
<keyword evidence="4" id="KW-0812">Transmembrane</keyword>
<name>A0ABX0WTN8_9BURK</name>
<dbReference type="PRINTS" id="PR00260">
    <property type="entry name" value="CHEMTRNSDUCR"/>
</dbReference>
<dbReference type="SUPFAM" id="SSF58104">
    <property type="entry name" value="Methyl-accepting chemotaxis protein (MCP) signaling domain"/>
    <property type="match status" value="1"/>
</dbReference>
<accession>A0ABX0WTN8</accession>
<dbReference type="PANTHER" id="PTHR43531:SF11">
    <property type="entry name" value="METHYL-ACCEPTING CHEMOTAXIS PROTEIN 3"/>
    <property type="match status" value="1"/>
</dbReference>
<dbReference type="PANTHER" id="PTHR43531">
    <property type="entry name" value="PROTEIN ICFG"/>
    <property type="match status" value="1"/>
</dbReference>
<dbReference type="EMBL" id="JAATIZ010000005">
    <property type="protein sequence ID" value="NJB66117.1"/>
    <property type="molecule type" value="Genomic_DNA"/>
</dbReference>
<feature type="domain" description="Methyl-accepting transducer" evidence="5">
    <location>
        <begin position="276"/>
        <end position="505"/>
    </location>
</feature>
<evidence type="ECO:0000259" key="5">
    <source>
        <dbReference type="PROSITE" id="PS50111"/>
    </source>
</evidence>
<dbReference type="CDD" id="cd11386">
    <property type="entry name" value="MCP_signal"/>
    <property type="match status" value="1"/>
</dbReference>
<evidence type="ECO:0000256" key="2">
    <source>
        <dbReference type="ARBA" id="ARBA00029447"/>
    </source>
</evidence>
<dbReference type="InterPro" id="IPR004090">
    <property type="entry name" value="Chemotax_Me-accpt_rcpt"/>
</dbReference>
<gene>
    <name evidence="6" type="ORF">GGR41_002379</name>
</gene>
<protein>
    <submittedName>
        <fullName evidence="6">Methyl-accepting chemotaxis protein</fullName>
    </submittedName>
</protein>
<comment type="caution">
    <text evidence="6">The sequence shown here is derived from an EMBL/GenBank/DDBJ whole genome shotgun (WGS) entry which is preliminary data.</text>
</comment>